<evidence type="ECO:0000313" key="3">
    <source>
        <dbReference type="Proteomes" id="UP001320876"/>
    </source>
</evidence>
<feature type="region of interest" description="Disordered" evidence="1">
    <location>
        <begin position="23"/>
        <end position="72"/>
    </location>
</feature>
<proteinExistence type="predicted"/>
<sequence length="175" mass="18657">MKVLVATVVAILLLGLALWRPWESQPAPASPSPAPPAAKNPPPPAPETSSEEPAVTPVEPPPPPPPATDLSLLTPEEIQRVRDAIDSMELVLRDYAVALGGNPVGTNAEITSALLGDNAKQLRLDLPGGSSVNATGELCDPWSTPWFFHQLSATKMELRSAGPDRKLYTKDDFVR</sequence>
<feature type="compositionally biased region" description="Pro residues" evidence="1">
    <location>
        <begin position="58"/>
        <end position="67"/>
    </location>
</feature>
<dbReference type="Gene3D" id="3.30.700.10">
    <property type="entry name" value="Glycoprotein, Type 4 Pilin"/>
    <property type="match status" value="1"/>
</dbReference>
<evidence type="ECO:0000313" key="2">
    <source>
        <dbReference type="EMBL" id="MCW1925342.1"/>
    </source>
</evidence>
<dbReference type="RefSeq" id="WP_264489447.1">
    <property type="nucleotide sequence ID" value="NZ_JAPDDT010000013.1"/>
</dbReference>
<name>A0ABT3GP98_9BACT</name>
<comment type="caution">
    <text evidence="2">The sequence shown here is derived from an EMBL/GenBank/DDBJ whole genome shotgun (WGS) entry which is preliminary data.</text>
</comment>
<keyword evidence="3" id="KW-1185">Reference proteome</keyword>
<evidence type="ECO:0000256" key="1">
    <source>
        <dbReference type="SAM" id="MobiDB-lite"/>
    </source>
</evidence>
<organism evidence="2 3">
    <name type="scientific">Luteolibacter arcticus</name>
    <dbReference type="NCBI Taxonomy" id="1581411"/>
    <lineage>
        <taxon>Bacteria</taxon>
        <taxon>Pseudomonadati</taxon>
        <taxon>Verrucomicrobiota</taxon>
        <taxon>Verrucomicrobiia</taxon>
        <taxon>Verrucomicrobiales</taxon>
        <taxon>Verrucomicrobiaceae</taxon>
        <taxon>Luteolibacter</taxon>
    </lineage>
</organism>
<protein>
    <submittedName>
        <fullName evidence="2">Uncharacterized protein</fullName>
    </submittedName>
</protein>
<reference evidence="2 3" key="1">
    <citation type="submission" date="2022-10" db="EMBL/GenBank/DDBJ databases">
        <title>Luteolibacter arcticus strain CCTCC AB 2014275, whole genome shotgun sequencing project.</title>
        <authorList>
            <person name="Zhao G."/>
            <person name="Shen L."/>
        </authorList>
    </citation>
    <scope>NUCLEOTIDE SEQUENCE [LARGE SCALE GENOMIC DNA]</scope>
    <source>
        <strain evidence="2 3">CCTCC AB 2014275</strain>
    </source>
</reference>
<feature type="compositionally biased region" description="Low complexity" evidence="1">
    <location>
        <begin position="47"/>
        <end position="57"/>
    </location>
</feature>
<dbReference type="Proteomes" id="UP001320876">
    <property type="component" value="Unassembled WGS sequence"/>
</dbReference>
<dbReference type="EMBL" id="JAPDDT010000013">
    <property type="protein sequence ID" value="MCW1925342.1"/>
    <property type="molecule type" value="Genomic_DNA"/>
</dbReference>
<feature type="compositionally biased region" description="Pro residues" evidence="1">
    <location>
        <begin position="28"/>
        <end position="46"/>
    </location>
</feature>
<accession>A0ABT3GP98</accession>
<gene>
    <name evidence="2" type="ORF">OKA05_22470</name>
</gene>